<dbReference type="Gene3D" id="6.10.280.10">
    <property type="entry name" value="Mediator complex, subunit Med21"/>
    <property type="match status" value="1"/>
</dbReference>
<comment type="function">
    <text evidence="8">Component of the Mediator complex, a coactivator involved in the regulated transcription of nearly all RNA polymerase II-dependent genes. Mediator functions as a bridge to convey information from gene-specific regulatory proteins to the basal RNA polymerase II transcription machinery. Mediator is recruited to promoters by direct interactions with regulatory proteins and serves as a scaffold for the assembly of a functional preinitiation complex with RNA polymerase II and the general transcription factors.</text>
</comment>
<evidence type="ECO:0000256" key="5">
    <source>
        <dbReference type="ARBA" id="ARBA00023159"/>
    </source>
</evidence>
<comment type="subcellular location">
    <subcellularLocation>
        <location evidence="1 8">Nucleus</location>
    </subcellularLocation>
</comment>
<keyword evidence="4 8" id="KW-0805">Transcription regulation</keyword>
<feature type="compositionally biased region" description="Polar residues" evidence="9">
    <location>
        <begin position="48"/>
        <end position="62"/>
    </location>
</feature>
<evidence type="ECO:0000313" key="11">
    <source>
        <dbReference type="Proteomes" id="UP001219525"/>
    </source>
</evidence>
<feature type="region of interest" description="Disordered" evidence="9">
    <location>
        <begin position="45"/>
        <end position="71"/>
    </location>
</feature>
<gene>
    <name evidence="10" type="ORF">GGX14DRAFT_603909</name>
</gene>
<evidence type="ECO:0000256" key="8">
    <source>
        <dbReference type="RuleBase" id="RU366036"/>
    </source>
</evidence>
<dbReference type="GO" id="GO:0016592">
    <property type="term" value="C:mediator complex"/>
    <property type="evidence" value="ECO:0007669"/>
    <property type="project" value="UniProtKB-UniRule"/>
</dbReference>
<name>A0AAD6UMA2_9AGAR</name>
<evidence type="ECO:0000256" key="7">
    <source>
        <dbReference type="ARBA" id="ARBA00023242"/>
    </source>
</evidence>
<dbReference type="InterPro" id="IPR037212">
    <property type="entry name" value="Med7/Med21-like"/>
</dbReference>
<evidence type="ECO:0000256" key="1">
    <source>
        <dbReference type="ARBA" id="ARBA00004123"/>
    </source>
</evidence>
<dbReference type="SUPFAM" id="SSF140718">
    <property type="entry name" value="Mediator hinge subcomplex-like"/>
    <property type="match status" value="1"/>
</dbReference>
<comment type="caution">
    <text evidence="10">The sequence shown here is derived from an EMBL/GenBank/DDBJ whole genome shotgun (WGS) entry which is preliminary data.</text>
</comment>
<comment type="similarity">
    <text evidence="2 8">Belongs to the Mediator complex subunit 21 family.</text>
</comment>
<protein>
    <recommendedName>
        <fullName evidence="3 8">Mediator of RNA polymerase II transcription subunit 21</fullName>
    </recommendedName>
</protein>
<evidence type="ECO:0000256" key="3">
    <source>
        <dbReference type="ARBA" id="ARBA00019691"/>
    </source>
</evidence>
<evidence type="ECO:0000313" key="10">
    <source>
        <dbReference type="EMBL" id="KAJ7190672.1"/>
    </source>
</evidence>
<keyword evidence="11" id="KW-1185">Reference proteome</keyword>
<evidence type="ECO:0000256" key="9">
    <source>
        <dbReference type="SAM" id="MobiDB-lite"/>
    </source>
</evidence>
<evidence type="ECO:0000256" key="2">
    <source>
        <dbReference type="ARBA" id="ARBA00005770"/>
    </source>
</evidence>
<comment type="subunit">
    <text evidence="8">Component of the Mediator complex.</text>
</comment>
<dbReference type="Pfam" id="PF11221">
    <property type="entry name" value="Med21"/>
    <property type="match status" value="1"/>
</dbReference>
<evidence type="ECO:0000256" key="4">
    <source>
        <dbReference type="ARBA" id="ARBA00023015"/>
    </source>
</evidence>
<dbReference type="GO" id="GO:0003712">
    <property type="term" value="F:transcription coregulator activity"/>
    <property type="evidence" value="ECO:0007669"/>
    <property type="project" value="TreeGrafter"/>
</dbReference>
<sequence length="147" mass="16727">MPLPALTVTEQLRELSHTDRITQLQDEIQQLLAVMARTVAYLTPRTPPSSWSARTSRSQNNVTRRSTTHRRSLTNKELVVDLMAKAKQVEYLIKSFPVPESEDQHAQQLQALSLDDEMATVNKEYTQAMSRSDVLRFMPEGDEAWAG</sequence>
<keyword evidence="6 8" id="KW-0804">Transcription</keyword>
<dbReference type="GO" id="GO:0006357">
    <property type="term" value="P:regulation of transcription by RNA polymerase II"/>
    <property type="evidence" value="ECO:0007669"/>
    <property type="project" value="TreeGrafter"/>
</dbReference>
<reference evidence="10" key="1">
    <citation type="submission" date="2023-03" db="EMBL/GenBank/DDBJ databases">
        <title>Massive genome expansion in bonnet fungi (Mycena s.s.) driven by repeated elements and novel gene families across ecological guilds.</title>
        <authorList>
            <consortium name="Lawrence Berkeley National Laboratory"/>
            <person name="Harder C.B."/>
            <person name="Miyauchi S."/>
            <person name="Viragh M."/>
            <person name="Kuo A."/>
            <person name="Thoen E."/>
            <person name="Andreopoulos B."/>
            <person name="Lu D."/>
            <person name="Skrede I."/>
            <person name="Drula E."/>
            <person name="Henrissat B."/>
            <person name="Morin E."/>
            <person name="Kohler A."/>
            <person name="Barry K."/>
            <person name="LaButti K."/>
            <person name="Morin E."/>
            <person name="Salamov A."/>
            <person name="Lipzen A."/>
            <person name="Mereny Z."/>
            <person name="Hegedus B."/>
            <person name="Baldrian P."/>
            <person name="Stursova M."/>
            <person name="Weitz H."/>
            <person name="Taylor A."/>
            <person name="Grigoriev I.V."/>
            <person name="Nagy L.G."/>
            <person name="Martin F."/>
            <person name="Kauserud H."/>
        </authorList>
    </citation>
    <scope>NUCLEOTIDE SEQUENCE</scope>
    <source>
        <strain evidence="10">9144</strain>
    </source>
</reference>
<dbReference type="PANTHER" id="PTHR13381">
    <property type="entry name" value="RNA POLYMERASE II HOLOENZYME COMPONENT SRB7"/>
    <property type="match status" value="1"/>
</dbReference>
<evidence type="ECO:0000256" key="6">
    <source>
        <dbReference type="ARBA" id="ARBA00023163"/>
    </source>
</evidence>
<dbReference type="AlphaFoldDB" id="A0AAD6UMA2"/>
<keyword evidence="7 8" id="KW-0539">Nucleus</keyword>
<dbReference type="EMBL" id="JARJCW010000145">
    <property type="protein sequence ID" value="KAJ7190672.1"/>
    <property type="molecule type" value="Genomic_DNA"/>
</dbReference>
<proteinExistence type="inferred from homology"/>
<keyword evidence="5 8" id="KW-0010">Activator</keyword>
<dbReference type="Proteomes" id="UP001219525">
    <property type="component" value="Unassembled WGS sequence"/>
</dbReference>
<dbReference type="PANTHER" id="PTHR13381:SF0">
    <property type="entry name" value="MEDIATOR OF RNA POLYMERASE II TRANSCRIPTION SUBUNIT 21"/>
    <property type="match status" value="1"/>
</dbReference>
<dbReference type="InterPro" id="IPR021384">
    <property type="entry name" value="Mediator_Med21"/>
</dbReference>
<accession>A0AAD6UMA2</accession>
<organism evidence="10 11">
    <name type="scientific">Mycena pura</name>
    <dbReference type="NCBI Taxonomy" id="153505"/>
    <lineage>
        <taxon>Eukaryota</taxon>
        <taxon>Fungi</taxon>
        <taxon>Dikarya</taxon>
        <taxon>Basidiomycota</taxon>
        <taxon>Agaricomycotina</taxon>
        <taxon>Agaricomycetes</taxon>
        <taxon>Agaricomycetidae</taxon>
        <taxon>Agaricales</taxon>
        <taxon>Marasmiineae</taxon>
        <taxon>Mycenaceae</taxon>
        <taxon>Mycena</taxon>
    </lineage>
</organism>